<keyword evidence="3" id="KW-0210">Decarboxylase</keyword>
<dbReference type="SUPFAM" id="SSF51419">
    <property type="entry name" value="PLP-binding barrel"/>
    <property type="match status" value="1"/>
</dbReference>
<dbReference type="Pfam" id="PF02784">
    <property type="entry name" value="Orn_Arg_deC_N"/>
    <property type="match status" value="1"/>
</dbReference>
<evidence type="ECO:0000256" key="6">
    <source>
        <dbReference type="ARBA" id="ARBA00034115"/>
    </source>
</evidence>
<dbReference type="RefSeq" id="WP_140688993.1">
    <property type="nucleotide sequence ID" value="NZ_RCZG01000002.1"/>
</dbReference>
<dbReference type="FunFam" id="3.20.20.10:FF:000008">
    <property type="entry name" value="Ornithine decarboxylase"/>
    <property type="match status" value="1"/>
</dbReference>
<evidence type="ECO:0000313" key="11">
    <source>
        <dbReference type="EMBL" id="TPG35712.1"/>
    </source>
</evidence>
<dbReference type="PRINTS" id="PR01179">
    <property type="entry name" value="ODADCRBXLASE"/>
</dbReference>
<dbReference type="CDD" id="cd00622">
    <property type="entry name" value="PLPDE_III_ODC"/>
    <property type="match status" value="1"/>
</dbReference>
<comment type="cofactor">
    <cofactor evidence="1 9">
        <name>pyridoxal 5'-phosphate</name>
        <dbReference type="ChEBI" id="CHEBI:597326"/>
    </cofactor>
</comment>
<feature type="modified residue" description="N6-(pyridoxal phosphate)lysine" evidence="9">
    <location>
        <position position="60"/>
    </location>
</feature>
<dbReference type="AlphaFoldDB" id="A0A502EFF3"/>
<dbReference type="EMBL" id="RCZG01000002">
    <property type="protein sequence ID" value="TPG35712.1"/>
    <property type="molecule type" value="Genomic_DNA"/>
</dbReference>
<dbReference type="GO" id="GO:0033387">
    <property type="term" value="P:putrescine biosynthetic process from arginine, via ornithine"/>
    <property type="evidence" value="ECO:0007669"/>
    <property type="project" value="TreeGrafter"/>
</dbReference>
<comment type="caution">
    <text evidence="11">The sequence shown here is derived from an EMBL/GenBank/DDBJ whole genome shotgun (WGS) entry which is preliminary data.</text>
</comment>
<dbReference type="PROSITE" id="PS00879">
    <property type="entry name" value="ODR_DC_2_2"/>
    <property type="match status" value="1"/>
</dbReference>
<evidence type="ECO:0000259" key="10">
    <source>
        <dbReference type="Pfam" id="PF02784"/>
    </source>
</evidence>
<comment type="pathway">
    <text evidence="6">Amine and polyamine biosynthesis; putrescine biosynthesis via L-ornithine pathway; putrescine from L-ornithine: step 1/1.</text>
</comment>
<dbReference type="PANTHER" id="PTHR11482">
    <property type="entry name" value="ARGININE/DIAMINOPIMELATE/ORNITHINE DECARBOXYLASE"/>
    <property type="match status" value="1"/>
</dbReference>
<keyword evidence="5" id="KW-0456">Lyase</keyword>
<feature type="domain" description="Orn/DAP/Arg decarboxylase 2 N-terminal" evidence="10">
    <location>
        <begin position="39"/>
        <end position="270"/>
    </location>
</feature>
<dbReference type="EC" id="4.1.1.17" evidence="7"/>
<evidence type="ECO:0000256" key="1">
    <source>
        <dbReference type="ARBA" id="ARBA00001933"/>
    </source>
</evidence>
<dbReference type="SUPFAM" id="SSF50621">
    <property type="entry name" value="Alanine racemase C-terminal domain-like"/>
    <property type="match status" value="1"/>
</dbReference>
<dbReference type="OrthoDB" id="9802241at2"/>
<sequence>MNLQRRSQLRRELRAHAGHWRELVAAHGTPLLVLDPYRVAAQYSLLTEHLRGFRLHYAVKALPHRAVLTVLAASGSGFDVATSAEVDLVRRLGVPMERCIYTHPVKKPADIDHAYASGIRTFVVDNPVEAQKFAGRDSDIEILVRLAFPNPAAKSDLSTKFGTDLTEAELLVKHVVAAGVRFAGFSFHVGSQGSSVTPYRDALRATLELTRHVERTLGLHVSTIDVGGGFPVSYRDDMPYIGAIGDVVDEVLGRHREYTMLAEPGRFVVADCMTLLTSVVGSATRAGRTWHYLDDGLYGSYSNVMTEDVHPPILALSELDGDGDDEDLAPPLEPVTLAGPTCDSVDVVAADYPMPRLAVGDVVVSPTMGAYTSVTASRFNGIAETPIVVATDRV</sequence>
<evidence type="ECO:0000313" key="12">
    <source>
        <dbReference type="Proteomes" id="UP000320095"/>
    </source>
</evidence>
<evidence type="ECO:0000256" key="4">
    <source>
        <dbReference type="ARBA" id="ARBA00022898"/>
    </source>
</evidence>
<dbReference type="InterPro" id="IPR022653">
    <property type="entry name" value="De-COase2_pyr-phos_BS"/>
</dbReference>
<evidence type="ECO:0000256" key="5">
    <source>
        <dbReference type="ARBA" id="ARBA00023239"/>
    </source>
</evidence>
<evidence type="ECO:0000256" key="2">
    <source>
        <dbReference type="ARBA" id="ARBA00008872"/>
    </source>
</evidence>
<comment type="similarity">
    <text evidence="2">Belongs to the Orn/Lys/Arg decarboxylase class-II family.</text>
</comment>
<organism evidence="11 12">
    <name type="scientific">Mycolicibacterium hodleri</name>
    <dbReference type="NCBI Taxonomy" id="49897"/>
    <lineage>
        <taxon>Bacteria</taxon>
        <taxon>Bacillati</taxon>
        <taxon>Actinomycetota</taxon>
        <taxon>Actinomycetes</taxon>
        <taxon>Mycobacteriales</taxon>
        <taxon>Mycobacteriaceae</taxon>
        <taxon>Mycolicibacterium</taxon>
    </lineage>
</organism>
<evidence type="ECO:0000256" key="7">
    <source>
        <dbReference type="ARBA" id="ARBA00034138"/>
    </source>
</evidence>
<dbReference type="Gene3D" id="2.40.37.10">
    <property type="entry name" value="Lyase, Ornithine Decarboxylase, Chain A, domain 1"/>
    <property type="match status" value="1"/>
</dbReference>
<evidence type="ECO:0000256" key="8">
    <source>
        <dbReference type="ARBA" id="ARBA00049127"/>
    </source>
</evidence>
<evidence type="ECO:0000256" key="3">
    <source>
        <dbReference type="ARBA" id="ARBA00022793"/>
    </source>
</evidence>
<accession>A0A502EFF3</accession>
<dbReference type="InterPro" id="IPR009006">
    <property type="entry name" value="Ala_racemase/Decarboxylase_C"/>
</dbReference>
<dbReference type="PROSITE" id="PS00878">
    <property type="entry name" value="ODR_DC_2_1"/>
    <property type="match status" value="1"/>
</dbReference>
<evidence type="ECO:0000256" key="9">
    <source>
        <dbReference type="PIRSR" id="PIRSR600183-50"/>
    </source>
</evidence>
<dbReference type="InterPro" id="IPR022657">
    <property type="entry name" value="De-COase2_CS"/>
</dbReference>
<dbReference type="PANTHER" id="PTHR11482:SF6">
    <property type="entry name" value="ORNITHINE DECARBOXYLASE 1-RELATED"/>
    <property type="match status" value="1"/>
</dbReference>
<feature type="active site" description="Proton donor" evidence="9">
    <location>
        <position position="342"/>
    </location>
</feature>
<dbReference type="InterPro" id="IPR000183">
    <property type="entry name" value="Orn/DAP/Arg_de-COase"/>
</dbReference>
<dbReference type="GO" id="GO:0004586">
    <property type="term" value="F:ornithine decarboxylase activity"/>
    <property type="evidence" value="ECO:0007669"/>
    <property type="project" value="UniProtKB-EC"/>
</dbReference>
<dbReference type="InterPro" id="IPR022644">
    <property type="entry name" value="De-COase2_N"/>
</dbReference>
<name>A0A502EFF3_9MYCO</name>
<comment type="catalytic activity">
    <reaction evidence="8">
        <text>L-ornithine + H(+) = putrescine + CO2</text>
        <dbReference type="Rhea" id="RHEA:22964"/>
        <dbReference type="ChEBI" id="CHEBI:15378"/>
        <dbReference type="ChEBI" id="CHEBI:16526"/>
        <dbReference type="ChEBI" id="CHEBI:46911"/>
        <dbReference type="ChEBI" id="CHEBI:326268"/>
        <dbReference type="EC" id="4.1.1.17"/>
    </reaction>
</comment>
<gene>
    <name evidence="11" type="ORF">EAH80_06480</name>
</gene>
<keyword evidence="12" id="KW-1185">Reference proteome</keyword>
<proteinExistence type="inferred from homology"/>
<dbReference type="Gene3D" id="3.20.20.10">
    <property type="entry name" value="Alanine racemase"/>
    <property type="match status" value="1"/>
</dbReference>
<keyword evidence="4 9" id="KW-0663">Pyridoxal phosphate</keyword>
<protein>
    <recommendedName>
        <fullName evidence="7">ornithine decarboxylase</fullName>
        <ecNumber evidence="7">4.1.1.17</ecNumber>
    </recommendedName>
</protein>
<dbReference type="InterPro" id="IPR002433">
    <property type="entry name" value="Orn_de-COase"/>
</dbReference>
<dbReference type="PRINTS" id="PR01182">
    <property type="entry name" value="ORNDCRBXLASE"/>
</dbReference>
<reference evidence="11 12" key="1">
    <citation type="journal article" date="2019" name="Environ. Microbiol.">
        <title>Species interactions and distinct microbial communities in high Arctic permafrost affected cryosols are associated with the CH4 and CO2 gas fluxes.</title>
        <authorList>
            <person name="Altshuler I."/>
            <person name="Hamel J."/>
            <person name="Turney S."/>
            <person name="Magnuson E."/>
            <person name="Levesque R."/>
            <person name="Greer C."/>
            <person name="Whyte L.G."/>
        </authorList>
    </citation>
    <scope>NUCLEOTIDE SEQUENCE [LARGE SCALE GENOMIC DNA]</scope>
    <source>
        <strain evidence="11 12">S5.20</strain>
    </source>
</reference>
<dbReference type="Proteomes" id="UP000320095">
    <property type="component" value="Unassembled WGS sequence"/>
</dbReference>
<dbReference type="InterPro" id="IPR029066">
    <property type="entry name" value="PLP-binding_barrel"/>
</dbReference>
<dbReference type="GO" id="GO:0005737">
    <property type="term" value="C:cytoplasm"/>
    <property type="evidence" value="ECO:0007669"/>
    <property type="project" value="TreeGrafter"/>
</dbReference>